<dbReference type="PRINTS" id="PR00783">
    <property type="entry name" value="MINTRINSICP"/>
</dbReference>
<evidence type="ECO:0000313" key="10">
    <source>
        <dbReference type="Proteomes" id="UP000515800"/>
    </source>
</evidence>
<dbReference type="Proteomes" id="UP000515800">
    <property type="component" value="Chromosome"/>
</dbReference>
<dbReference type="InterPro" id="IPR050363">
    <property type="entry name" value="MIP/Aquaporin"/>
</dbReference>
<evidence type="ECO:0000313" key="9">
    <source>
        <dbReference type="EMBL" id="QNN75529.1"/>
    </source>
</evidence>
<feature type="transmembrane region" description="Helical" evidence="8">
    <location>
        <begin position="40"/>
        <end position="60"/>
    </location>
</feature>
<comment type="similarity">
    <text evidence="2 7">Belongs to the MIP/aquaporin (TC 1.A.8) family.</text>
</comment>
<dbReference type="GO" id="GO:0005886">
    <property type="term" value="C:plasma membrane"/>
    <property type="evidence" value="ECO:0007669"/>
    <property type="project" value="TreeGrafter"/>
</dbReference>
<dbReference type="InterPro" id="IPR023271">
    <property type="entry name" value="Aquaporin-like"/>
</dbReference>
<reference evidence="9 10" key="1">
    <citation type="submission" date="2020-08" db="EMBL/GenBank/DDBJ databases">
        <title>Genome sequence of Weissella diestrammenae KACC 16890T.</title>
        <authorList>
            <person name="Hyun D.-W."/>
            <person name="Bae J.-W."/>
        </authorList>
    </citation>
    <scope>NUCLEOTIDE SEQUENCE [LARGE SCALE GENOMIC DNA]</scope>
    <source>
        <strain evidence="9 10">KACC 16890</strain>
    </source>
</reference>
<feature type="transmembrane region" description="Helical" evidence="8">
    <location>
        <begin position="142"/>
        <end position="159"/>
    </location>
</feature>
<dbReference type="Pfam" id="PF00230">
    <property type="entry name" value="MIP"/>
    <property type="match status" value="1"/>
</dbReference>
<dbReference type="PANTHER" id="PTHR43829">
    <property type="entry name" value="AQUAPORIN OR AQUAGLYCEROPORIN RELATED"/>
    <property type="match status" value="1"/>
</dbReference>
<feature type="transmembrane region" description="Helical" evidence="8">
    <location>
        <begin position="6"/>
        <end position="28"/>
    </location>
</feature>
<evidence type="ECO:0000256" key="5">
    <source>
        <dbReference type="ARBA" id="ARBA00022989"/>
    </source>
</evidence>
<evidence type="ECO:0000256" key="6">
    <source>
        <dbReference type="ARBA" id="ARBA00023136"/>
    </source>
</evidence>
<proteinExistence type="inferred from homology"/>
<gene>
    <name evidence="9" type="ORF">H9L19_01100</name>
</gene>
<protein>
    <submittedName>
        <fullName evidence="9">Aquaporin family protein</fullName>
    </submittedName>
</protein>
<keyword evidence="6 8" id="KW-0472">Membrane</keyword>
<dbReference type="Gene3D" id="1.20.1080.10">
    <property type="entry name" value="Glycerol uptake facilitator protein"/>
    <property type="match status" value="1"/>
</dbReference>
<keyword evidence="4 7" id="KW-0812">Transmembrane</keyword>
<evidence type="ECO:0000256" key="3">
    <source>
        <dbReference type="ARBA" id="ARBA00022448"/>
    </source>
</evidence>
<dbReference type="SUPFAM" id="SSF81338">
    <property type="entry name" value="Aquaporin-like"/>
    <property type="match status" value="1"/>
</dbReference>
<keyword evidence="3 7" id="KW-0813">Transport</keyword>
<evidence type="ECO:0000256" key="4">
    <source>
        <dbReference type="ARBA" id="ARBA00022692"/>
    </source>
</evidence>
<feature type="transmembrane region" description="Helical" evidence="8">
    <location>
        <begin position="166"/>
        <end position="188"/>
    </location>
</feature>
<dbReference type="PANTHER" id="PTHR43829:SF9">
    <property type="entry name" value="AQUAPORIN-9"/>
    <property type="match status" value="1"/>
</dbReference>
<evidence type="ECO:0000256" key="8">
    <source>
        <dbReference type="SAM" id="Phobius"/>
    </source>
</evidence>
<comment type="subcellular location">
    <subcellularLocation>
        <location evidence="1">Membrane</location>
        <topology evidence="1">Multi-pass membrane protein</topology>
    </subcellularLocation>
</comment>
<dbReference type="AlphaFoldDB" id="A0A7G9T604"/>
<dbReference type="EMBL" id="CP060724">
    <property type="protein sequence ID" value="QNN75529.1"/>
    <property type="molecule type" value="Genomic_DNA"/>
</dbReference>
<sequence length="241" mass="25787">MSHTLLIRLLSEFFATALMVALGNGAVANAELKRTKGSGAGWLNIAMGFGIAVAMSTMFFGTISSHANPAAVFALAVIGKMPWSEVMPYISVEMLGAMFGQFVVWLSYKPYFDVNTDPEIIFTPFATTDAAESRFNGLVNEFVGTFILIFGFLSVASTIDNLVVKGIMLGVLVAGLVMSLGGATGPALNPVRDLGPRVMHAILPMHFKGSSHWEYSWVPVIGPTLGGIAAALLYMHFFITI</sequence>
<dbReference type="InterPro" id="IPR000425">
    <property type="entry name" value="MIP"/>
</dbReference>
<dbReference type="RefSeq" id="WP_187529361.1">
    <property type="nucleotide sequence ID" value="NZ_CP060724.1"/>
</dbReference>
<dbReference type="GO" id="GO:0015254">
    <property type="term" value="F:glycerol channel activity"/>
    <property type="evidence" value="ECO:0007669"/>
    <property type="project" value="TreeGrafter"/>
</dbReference>
<accession>A0A7G9T604</accession>
<evidence type="ECO:0000256" key="7">
    <source>
        <dbReference type="RuleBase" id="RU000477"/>
    </source>
</evidence>
<keyword evidence="5 8" id="KW-1133">Transmembrane helix</keyword>
<organism evidence="9 10">
    <name type="scientific">Weissella diestrammenae</name>
    <dbReference type="NCBI Taxonomy" id="1162633"/>
    <lineage>
        <taxon>Bacteria</taxon>
        <taxon>Bacillati</taxon>
        <taxon>Bacillota</taxon>
        <taxon>Bacilli</taxon>
        <taxon>Lactobacillales</taxon>
        <taxon>Lactobacillaceae</taxon>
        <taxon>Weissella</taxon>
    </lineage>
</organism>
<name>A0A7G9T604_9LACO</name>
<evidence type="ECO:0000256" key="2">
    <source>
        <dbReference type="ARBA" id="ARBA00006175"/>
    </source>
</evidence>
<keyword evidence="10" id="KW-1185">Reference proteome</keyword>
<evidence type="ECO:0000256" key="1">
    <source>
        <dbReference type="ARBA" id="ARBA00004141"/>
    </source>
</evidence>
<feature type="transmembrane region" description="Helical" evidence="8">
    <location>
        <begin position="217"/>
        <end position="239"/>
    </location>
</feature>
<dbReference type="KEGG" id="wdi:H9L19_01100"/>